<comment type="caution">
    <text evidence="1">The sequence shown here is derived from an EMBL/GenBank/DDBJ whole genome shotgun (WGS) entry which is preliminary data.</text>
</comment>
<gene>
    <name evidence="1" type="ORF">Q7A36_02515</name>
</gene>
<dbReference type="EMBL" id="JAUTWS010000002">
    <property type="protein sequence ID" value="MDO9707200.1"/>
    <property type="molecule type" value="Genomic_DNA"/>
</dbReference>
<evidence type="ECO:0000313" key="1">
    <source>
        <dbReference type="EMBL" id="MDO9707200.1"/>
    </source>
</evidence>
<accession>A0ABT9DTH4</accession>
<protein>
    <submittedName>
        <fullName evidence="1">DUF2218 domain-containing protein</fullName>
    </submittedName>
</protein>
<name>A0ABT9DTH4_9PROT</name>
<proteinExistence type="predicted"/>
<dbReference type="RefSeq" id="WP_305102071.1">
    <property type="nucleotide sequence ID" value="NZ_JAUTWS010000002.1"/>
</dbReference>
<evidence type="ECO:0000313" key="2">
    <source>
        <dbReference type="Proteomes" id="UP001243009"/>
    </source>
</evidence>
<dbReference type="Proteomes" id="UP001243009">
    <property type="component" value="Unassembled WGS sequence"/>
</dbReference>
<keyword evidence="2" id="KW-1185">Reference proteome</keyword>
<sequence length="107" mass="11542">MPAAEARVAIAMPGRYLTQLCKHFRHRRPVTLAEGQGRIDFADGTCTLAAEEAVLVLRVTAAEAAAMPALQDVVARHLLRFAFRDPPEIRWVPATEPEAAPSSPVAG</sequence>
<dbReference type="PIRSF" id="PIRSF028291">
    <property type="entry name" value="UCP028291"/>
    <property type="match status" value="1"/>
</dbReference>
<dbReference type="Gene3D" id="3.30.310.50">
    <property type="entry name" value="Alpha-D-phosphohexomutase, C-terminal domain"/>
    <property type="match status" value="1"/>
</dbReference>
<dbReference type="Pfam" id="PF09981">
    <property type="entry name" value="DUF2218"/>
    <property type="match status" value="1"/>
</dbReference>
<dbReference type="InterPro" id="IPR014543">
    <property type="entry name" value="UCP028291"/>
</dbReference>
<reference evidence="1 2" key="1">
    <citation type="submission" date="2023-08" db="EMBL/GenBank/DDBJ databases">
        <title>The draft genome sequence of Paracraurococcus sp. LOR1-02.</title>
        <authorList>
            <person name="Kingkaew E."/>
            <person name="Tanasupawat S."/>
        </authorList>
    </citation>
    <scope>NUCLEOTIDE SEQUENCE [LARGE SCALE GENOMIC DNA]</scope>
    <source>
        <strain evidence="1 2">LOR1-02</strain>
    </source>
</reference>
<organism evidence="1 2">
    <name type="scientific">Paracraurococcus lichenis</name>
    <dbReference type="NCBI Taxonomy" id="3064888"/>
    <lineage>
        <taxon>Bacteria</taxon>
        <taxon>Pseudomonadati</taxon>
        <taxon>Pseudomonadota</taxon>
        <taxon>Alphaproteobacteria</taxon>
        <taxon>Acetobacterales</taxon>
        <taxon>Roseomonadaceae</taxon>
        <taxon>Paracraurococcus</taxon>
    </lineage>
</organism>